<evidence type="ECO:0000313" key="2">
    <source>
        <dbReference type="EMBL" id="CAG7564759.1"/>
    </source>
</evidence>
<evidence type="ECO:0000313" key="3">
    <source>
        <dbReference type="Proteomes" id="UP000693738"/>
    </source>
</evidence>
<accession>A0A8J2NNJ7</accession>
<feature type="compositionally biased region" description="Low complexity" evidence="1">
    <location>
        <begin position="872"/>
        <end position="893"/>
    </location>
</feature>
<dbReference type="EMBL" id="CAJSTJ010000173">
    <property type="protein sequence ID" value="CAG7564759.1"/>
    <property type="molecule type" value="Genomic_DNA"/>
</dbReference>
<sequence length="984" mass="108303">MDSKTRLSLDGINPSPGSSALRRLTRSPGHRISLRRFSIDSSSSSASSVVSCDNEASSSCVTRDTSSDDCALHRFIVWAAVKRNACDKLTPQEKLECPMLRCRKRFANHELMLQHLYSCSWLSTRHPSRRRKILSMAKSFFNSLGHKSKHSTLQDFDLDLDLDLNLSDTEAPPSYDLAVVPNELELPSNEIHEIGSSGLALHPITEDEQENEAEADPAPMPIPYMSSLPAHNQALPNHPAELESDAAPEESLDFMVPPGTIHPVSLIDTGCDATLARPALQLHTTGLEEFRREQKRRSKGQVAPSTSVRSTASTNSTSSTNTTDTTFSKESYNISPISTYSDQWASVPVFDSDFNSSENGFGSPGGLLRTDSFAISRKAPAAKGWGSLDEKADLSYDSHLHDFPTDFPVLGALPSGNTFHNPLALDQPIFTLNDSSLPTDFDLESNLALTNNNAVMPSSMTSTLPHPTVSSYNAQSLIGTIWSTLRLHIANSMSKLDHVAKNPLITQLKSLTSETIAVKGLDTLVDIIEGRQPSGLLDTLCFVHMGYCFSFIIHEHDAANRSTELFGQAISYSSLFSREDRQFYIQVVKAIWKPANMTDAGVVSVLRAKASASVSRSPSIKGKESGFAATHMSDADSLVSVAKYFLDQLELATLRVVDDVVIQTSQLYMEHFTMSMNIDSFPVAAADLILKKNFCQYTHCGPFAASLNNLIRRINSEFISARRLELELIEIGKMSLPPHVYYDGYIRYVRDQIQPLYPENATGEDIRSTYYRHGVELLKTTIALPSQLTTPQPMQDNGVSDTVMQYTLDDEFAFLNDTTETEPFDFDGNIPFGAEQNLELLDLSNAVDPGTLHPQPLPTPADTSSARETPMTANSPSVPATAPAASSSSASASASTAKVKSDIGCTLCSYTPKGDPRWFSCSLSKHMRLQHSTKPPIIYRCQYPGCTSQYKNRPDNLRQHQIEKGHFPDGQEIGKRPIKRRKVD</sequence>
<evidence type="ECO:0000256" key="1">
    <source>
        <dbReference type="SAM" id="MobiDB-lite"/>
    </source>
</evidence>
<feature type="compositionally biased region" description="Basic and acidic residues" evidence="1">
    <location>
        <begin position="963"/>
        <end position="975"/>
    </location>
</feature>
<name>A0A8J2NNJ7_FUSEQ</name>
<feature type="region of interest" description="Disordered" evidence="1">
    <location>
        <begin position="846"/>
        <end position="893"/>
    </location>
</feature>
<gene>
    <name evidence="2" type="ORF">FEQUK3_LOCUS10479</name>
</gene>
<feature type="compositionally biased region" description="Low complexity" evidence="1">
    <location>
        <begin position="305"/>
        <end position="328"/>
    </location>
</feature>
<proteinExistence type="predicted"/>
<evidence type="ECO:0008006" key="4">
    <source>
        <dbReference type="Google" id="ProtNLM"/>
    </source>
</evidence>
<dbReference type="AlphaFoldDB" id="A0A8J2NNJ7"/>
<feature type="region of interest" description="Disordered" evidence="1">
    <location>
        <begin position="288"/>
        <end position="328"/>
    </location>
</feature>
<reference evidence="2" key="1">
    <citation type="submission" date="2021-05" db="EMBL/GenBank/DDBJ databases">
        <authorList>
            <person name="Khan N."/>
        </authorList>
    </citation>
    <scope>NUCLEOTIDE SEQUENCE</scope>
</reference>
<dbReference type="Proteomes" id="UP000693738">
    <property type="component" value="Unassembled WGS sequence"/>
</dbReference>
<protein>
    <recommendedName>
        <fullName evidence="4">C2H2-type domain-containing protein</fullName>
    </recommendedName>
</protein>
<feature type="region of interest" description="Disordered" evidence="1">
    <location>
        <begin position="1"/>
        <end position="23"/>
    </location>
</feature>
<comment type="caution">
    <text evidence="2">The sequence shown here is derived from an EMBL/GenBank/DDBJ whole genome shotgun (WGS) entry which is preliminary data.</text>
</comment>
<feature type="region of interest" description="Disordered" evidence="1">
    <location>
        <begin position="963"/>
        <end position="984"/>
    </location>
</feature>
<organism evidence="2 3">
    <name type="scientific">Fusarium equiseti</name>
    <name type="common">Fusarium scirpi</name>
    <dbReference type="NCBI Taxonomy" id="61235"/>
    <lineage>
        <taxon>Eukaryota</taxon>
        <taxon>Fungi</taxon>
        <taxon>Dikarya</taxon>
        <taxon>Ascomycota</taxon>
        <taxon>Pezizomycotina</taxon>
        <taxon>Sordariomycetes</taxon>
        <taxon>Hypocreomycetidae</taxon>
        <taxon>Hypocreales</taxon>
        <taxon>Nectriaceae</taxon>
        <taxon>Fusarium</taxon>
        <taxon>Fusarium incarnatum-equiseti species complex</taxon>
    </lineage>
</organism>